<organism evidence="1 2">
    <name type="scientific">Batillaria attramentaria</name>
    <dbReference type="NCBI Taxonomy" id="370345"/>
    <lineage>
        <taxon>Eukaryota</taxon>
        <taxon>Metazoa</taxon>
        <taxon>Spiralia</taxon>
        <taxon>Lophotrochozoa</taxon>
        <taxon>Mollusca</taxon>
        <taxon>Gastropoda</taxon>
        <taxon>Caenogastropoda</taxon>
        <taxon>Sorbeoconcha</taxon>
        <taxon>Cerithioidea</taxon>
        <taxon>Batillariidae</taxon>
        <taxon>Batillaria</taxon>
    </lineage>
</organism>
<comment type="caution">
    <text evidence="1">The sequence shown here is derived from an EMBL/GenBank/DDBJ whole genome shotgun (WGS) entry which is preliminary data.</text>
</comment>
<evidence type="ECO:0000313" key="1">
    <source>
        <dbReference type="EMBL" id="KAK7463179.1"/>
    </source>
</evidence>
<name>A0ABD0J7D3_9CAEN</name>
<feature type="non-terminal residue" evidence="1">
    <location>
        <position position="81"/>
    </location>
</feature>
<gene>
    <name evidence="1" type="ORF">BaRGS_00038238</name>
</gene>
<keyword evidence="2" id="KW-1185">Reference proteome</keyword>
<protein>
    <submittedName>
        <fullName evidence="1">Uncharacterized protein</fullName>
    </submittedName>
</protein>
<feature type="non-terminal residue" evidence="1">
    <location>
        <position position="1"/>
    </location>
</feature>
<sequence length="81" mass="9048">KTTDTETTIRSSRHNYCRIEIRAAPGGRHRQGHVIGETGDRGDRLTQKMSGVLYTCTRCQGKHGTSLLRLVGNRQVVGNRQ</sequence>
<accession>A0ABD0J7D3</accession>
<proteinExistence type="predicted"/>
<evidence type="ECO:0000313" key="2">
    <source>
        <dbReference type="Proteomes" id="UP001519460"/>
    </source>
</evidence>
<dbReference type="Proteomes" id="UP001519460">
    <property type="component" value="Unassembled WGS sequence"/>
</dbReference>
<dbReference type="AlphaFoldDB" id="A0ABD0J7D3"/>
<reference evidence="1 2" key="1">
    <citation type="journal article" date="2023" name="Sci. Data">
        <title>Genome assembly of the Korean intertidal mud-creeper Batillaria attramentaria.</title>
        <authorList>
            <person name="Patra A.K."/>
            <person name="Ho P.T."/>
            <person name="Jun S."/>
            <person name="Lee S.J."/>
            <person name="Kim Y."/>
            <person name="Won Y.J."/>
        </authorList>
    </citation>
    <scope>NUCLEOTIDE SEQUENCE [LARGE SCALE GENOMIC DNA]</scope>
    <source>
        <strain evidence="1">Wonlab-2016</strain>
    </source>
</reference>
<dbReference type="EMBL" id="JACVVK020000608">
    <property type="protein sequence ID" value="KAK7463179.1"/>
    <property type="molecule type" value="Genomic_DNA"/>
</dbReference>